<evidence type="ECO:0000256" key="1">
    <source>
        <dbReference type="SAM" id="MobiDB-lite"/>
    </source>
</evidence>
<feature type="compositionally biased region" description="Polar residues" evidence="1">
    <location>
        <begin position="1"/>
        <end position="26"/>
    </location>
</feature>
<name>A0A1Y6LZ92_ZYMTR</name>
<sequence>MEPGKSSPQAEKSASMDKITTSPKLNNDQEVKDTSPDIAGQMEYAVKTVASAAEYEEVHEVLTRAPASSRRFPDGYICRCGRRIKYARFDDGKKELG</sequence>
<reference evidence="2 3" key="1">
    <citation type="submission" date="2016-10" db="EMBL/GenBank/DDBJ databases">
        <authorList>
            <person name="Varghese N."/>
        </authorList>
    </citation>
    <scope>NUCLEOTIDE SEQUENCE [LARGE SCALE GENOMIC DNA]</scope>
</reference>
<dbReference type="AlphaFoldDB" id="A0A1Y6LZ92"/>
<protein>
    <submittedName>
        <fullName evidence="2">Uncharacterized protein</fullName>
    </submittedName>
</protein>
<evidence type="ECO:0000313" key="3">
    <source>
        <dbReference type="Proteomes" id="UP000215453"/>
    </source>
</evidence>
<accession>A0A1Y6LZ92</accession>
<evidence type="ECO:0000313" key="2">
    <source>
        <dbReference type="EMBL" id="SMY29723.1"/>
    </source>
</evidence>
<organism evidence="2 3">
    <name type="scientific">Zymoseptoria tritici ST99CH_1A5</name>
    <dbReference type="NCBI Taxonomy" id="1276529"/>
    <lineage>
        <taxon>Eukaryota</taxon>
        <taxon>Fungi</taxon>
        <taxon>Dikarya</taxon>
        <taxon>Ascomycota</taxon>
        <taxon>Pezizomycotina</taxon>
        <taxon>Dothideomycetes</taxon>
        <taxon>Dothideomycetidae</taxon>
        <taxon>Mycosphaerellales</taxon>
        <taxon>Mycosphaerellaceae</taxon>
        <taxon>Zymoseptoria</taxon>
    </lineage>
</organism>
<gene>
    <name evidence="2" type="ORF">ZT1A5_G11172</name>
</gene>
<proteinExistence type="predicted"/>
<feature type="region of interest" description="Disordered" evidence="1">
    <location>
        <begin position="1"/>
        <end position="39"/>
    </location>
</feature>
<dbReference type="EMBL" id="LT882688">
    <property type="protein sequence ID" value="SMY29723.1"/>
    <property type="molecule type" value="Genomic_DNA"/>
</dbReference>
<dbReference type="Proteomes" id="UP000215453">
    <property type="component" value="Chromosome 13"/>
</dbReference>